<comment type="caution">
    <text evidence="1">The sequence shown here is derived from an EMBL/GenBank/DDBJ whole genome shotgun (WGS) entry which is preliminary data.</text>
</comment>
<protein>
    <submittedName>
        <fullName evidence="1">Uncharacterized protein</fullName>
    </submittedName>
</protein>
<sequence>MPIGARSDGLSSHRRVHSGSVGSSELRTRASRNDNRPNQLLQPGDGKFVPVASFQASDMVVLRAMLDSRHVRNMTCEDVLDSLDGVNNHTAEQWTRYLLRNIHSIELVDPPLGESTHVEPSSTSFLYPVSASSISGPSESFTPVGRNLSVTRMQSSTRGAPPIFVPEVNANHDSPPRGRPRNSTSRVSDDHNNDRGTPLVEVTDLESPLASRHARSPTPPRRIQKFSDNRYRYTDEDMAYFVKMGRHMVRQDPNVSLDRILLRVTEKAPHHNLRSWQQHLKKHPGLVQRMRSGANPMIKPYFTREDEEAQLEVGPNAARNRSETMTEDDGIIRDLVEDAPGDATDDENNLGDLGSSYKPVEERVLARYIALHRHDWSHRSMRENINHFHQEYRWSRTEIAWFEFYRKNREAIDNLASRLRLQPRSKPNSRRRAGQNSPSIIIDMIQDSSSSSPLDSHNQKEPTQNESPRKVVRRTAAANATPSDDVRQGILKRKEPDSGFDSSRGENDMSSGRLAEDTGSSWLSLAMGATKSFLVPK</sequence>
<reference evidence="1" key="1">
    <citation type="journal article" date="2021" name="Environ. Microbiol.">
        <title>Gene family expansions and transcriptome signatures uncover fungal adaptations to wood decay.</title>
        <authorList>
            <person name="Hage H."/>
            <person name="Miyauchi S."/>
            <person name="Viragh M."/>
            <person name="Drula E."/>
            <person name="Min B."/>
            <person name="Chaduli D."/>
            <person name="Navarro D."/>
            <person name="Favel A."/>
            <person name="Norest M."/>
            <person name="Lesage-Meessen L."/>
            <person name="Balint B."/>
            <person name="Merenyi Z."/>
            <person name="de Eugenio L."/>
            <person name="Morin E."/>
            <person name="Martinez A.T."/>
            <person name="Baldrian P."/>
            <person name="Stursova M."/>
            <person name="Martinez M.J."/>
            <person name="Novotny C."/>
            <person name="Magnuson J.K."/>
            <person name="Spatafora J.W."/>
            <person name="Maurice S."/>
            <person name="Pangilinan J."/>
            <person name="Andreopoulos W."/>
            <person name="LaButti K."/>
            <person name="Hundley H."/>
            <person name="Na H."/>
            <person name="Kuo A."/>
            <person name="Barry K."/>
            <person name="Lipzen A."/>
            <person name="Henrissat B."/>
            <person name="Riley R."/>
            <person name="Ahrendt S."/>
            <person name="Nagy L.G."/>
            <person name="Grigoriev I.V."/>
            <person name="Martin F."/>
            <person name="Rosso M.N."/>
        </authorList>
    </citation>
    <scope>NUCLEOTIDE SEQUENCE</scope>
    <source>
        <strain evidence="1">CBS 384.51</strain>
    </source>
</reference>
<gene>
    <name evidence="1" type="ORF">BDY19DRAFT_914612</name>
</gene>
<dbReference type="EMBL" id="MU274900">
    <property type="protein sequence ID" value="KAI0094788.1"/>
    <property type="molecule type" value="Genomic_DNA"/>
</dbReference>
<evidence type="ECO:0000313" key="2">
    <source>
        <dbReference type="Proteomes" id="UP001055072"/>
    </source>
</evidence>
<organism evidence="1 2">
    <name type="scientific">Irpex rosettiformis</name>
    <dbReference type="NCBI Taxonomy" id="378272"/>
    <lineage>
        <taxon>Eukaryota</taxon>
        <taxon>Fungi</taxon>
        <taxon>Dikarya</taxon>
        <taxon>Basidiomycota</taxon>
        <taxon>Agaricomycotina</taxon>
        <taxon>Agaricomycetes</taxon>
        <taxon>Polyporales</taxon>
        <taxon>Irpicaceae</taxon>
        <taxon>Irpex</taxon>
    </lineage>
</organism>
<evidence type="ECO:0000313" key="1">
    <source>
        <dbReference type="EMBL" id="KAI0094788.1"/>
    </source>
</evidence>
<accession>A0ACB8UKC7</accession>
<name>A0ACB8UKC7_9APHY</name>
<dbReference type="Proteomes" id="UP001055072">
    <property type="component" value="Unassembled WGS sequence"/>
</dbReference>
<proteinExistence type="predicted"/>
<keyword evidence="2" id="KW-1185">Reference proteome</keyword>